<dbReference type="SUPFAM" id="SSF143120">
    <property type="entry name" value="YefM-like"/>
    <property type="match status" value="1"/>
</dbReference>
<comment type="caution">
    <text evidence="3">The sequence shown here is derived from an EMBL/GenBank/DDBJ whole genome shotgun (WGS) entry which is preliminary data.</text>
</comment>
<evidence type="ECO:0000256" key="2">
    <source>
        <dbReference type="SAM" id="MobiDB-lite"/>
    </source>
</evidence>
<name>A0A1G2RWR3_9BACT</name>
<dbReference type="AlphaFoldDB" id="A0A1G2RWR3"/>
<feature type="compositionally biased region" description="Basic and acidic residues" evidence="2">
    <location>
        <begin position="35"/>
        <end position="45"/>
    </location>
</feature>
<evidence type="ECO:0000313" key="3">
    <source>
        <dbReference type="EMBL" id="OHA76511.1"/>
    </source>
</evidence>
<organism evidence="3 4">
    <name type="scientific">Candidatus Wildermuthbacteria bacterium RIFCSPLOWO2_02_FULL_47_9c</name>
    <dbReference type="NCBI Taxonomy" id="1802466"/>
    <lineage>
        <taxon>Bacteria</taxon>
        <taxon>Candidatus Wildermuthiibacteriota</taxon>
    </lineage>
</organism>
<feature type="compositionally biased region" description="Low complexity" evidence="2">
    <location>
        <begin position="46"/>
        <end position="61"/>
    </location>
</feature>
<dbReference type="EMBL" id="MHUL01000033">
    <property type="protein sequence ID" value="OHA76511.1"/>
    <property type="molecule type" value="Genomic_DNA"/>
</dbReference>
<evidence type="ECO:0008006" key="5">
    <source>
        <dbReference type="Google" id="ProtNLM"/>
    </source>
</evidence>
<gene>
    <name evidence="3" type="ORF">A3J30_00585</name>
</gene>
<sequence length="89" mass="10018">MNLHEIKDIIKREGGKIIIVENDKPEVVIMSFDEWRGEKRQERGNAPRTEQPPAQQEPAQTMSSKQVSSSAPPPGEERLGELTIDDLPL</sequence>
<accession>A0A1G2RWR3</accession>
<dbReference type="Proteomes" id="UP000178222">
    <property type="component" value="Unassembled WGS sequence"/>
</dbReference>
<reference evidence="3 4" key="1">
    <citation type="journal article" date="2016" name="Nat. Commun.">
        <title>Thousands of microbial genomes shed light on interconnected biogeochemical processes in an aquifer system.</title>
        <authorList>
            <person name="Anantharaman K."/>
            <person name="Brown C.T."/>
            <person name="Hug L.A."/>
            <person name="Sharon I."/>
            <person name="Castelle C.J."/>
            <person name="Probst A.J."/>
            <person name="Thomas B.C."/>
            <person name="Singh A."/>
            <person name="Wilkins M.J."/>
            <person name="Karaoz U."/>
            <person name="Brodie E.L."/>
            <person name="Williams K.H."/>
            <person name="Hubbard S.S."/>
            <person name="Banfield J.F."/>
        </authorList>
    </citation>
    <scope>NUCLEOTIDE SEQUENCE [LARGE SCALE GENOMIC DNA]</scope>
</reference>
<comment type="similarity">
    <text evidence="1">Belongs to the phD/YefM antitoxin family.</text>
</comment>
<dbReference type="InterPro" id="IPR036165">
    <property type="entry name" value="YefM-like_sf"/>
</dbReference>
<proteinExistence type="inferred from homology"/>
<feature type="region of interest" description="Disordered" evidence="2">
    <location>
        <begin position="35"/>
        <end position="89"/>
    </location>
</feature>
<evidence type="ECO:0000256" key="1">
    <source>
        <dbReference type="ARBA" id="ARBA00009981"/>
    </source>
</evidence>
<protein>
    <recommendedName>
        <fullName evidence="5">Antitoxin</fullName>
    </recommendedName>
</protein>
<evidence type="ECO:0000313" key="4">
    <source>
        <dbReference type="Proteomes" id="UP000178222"/>
    </source>
</evidence>